<evidence type="ECO:0000313" key="5">
    <source>
        <dbReference type="Proteomes" id="UP001165085"/>
    </source>
</evidence>
<feature type="compositionally biased region" description="Basic and acidic residues" evidence="2">
    <location>
        <begin position="127"/>
        <end position="142"/>
    </location>
</feature>
<dbReference type="Pfam" id="PF00226">
    <property type="entry name" value="DnaJ"/>
    <property type="match status" value="1"/>
</dbReference>
<dbReference type="InterPro" id="IPR001623">
    <property type="entry name" value="DnaJ_domain"/>
</dbReference>
<feature type="domain" description="J" evidence="3">
    <location>
        <begin position="38"/>
        <end position="118"/>
    </location>
</feature>
<dbReference type="PANTHER" id="PTHR43096">
    <property type="entry name" value="DNAJ HOMOLOG 1, MITOCHONDRIAL-RELATED"/>
    <property type="match status" value="1"/>
</dbReference>
<sequence>MLLLATTTHPFSPRGFRRSRIQLSTPLSLTRLDLTRGEAYSVLKIPSSSDTAEVKRAYRKLALKYHPDVNPNARDQFDAISEAYKLLTDPSASSSSSSSSSSSTSSRARTRTRYRPSSSSSSSSSTDWRDYMNDPEDQKYETDDSFSSIFSDLLKTGAGYAASYSSSSGGILNDLVDFLEDNVESFSSYDDNDSLSEILSSTDVTMILAETEETQSVVTQLQKKAETIQSDLVSARSSLEKLKGAAYSSARIEQEIDLTSQVAGLEAKEKVVSGHLKRSRKRLVALQERSKELLKERRARRGGGASVIEELEKLKKDLGL</sequence>
<dbReference type="PANTHER" id="PTHR43096:SF52">
    <property type="entry name" value="DNAJ HOMOLOG 1, MITOCHONDRIAL-RELATED"/>
    <property type="match status" value="1"/>
</dbReference>
<dbReference type="GO" id="GO:0005737">
    <property type="term" value="C:cytoplasm"/>
    <property type="evidence" value="ECO:0007669"/>
    <property type="project" value="TreeGrafter"/>
</dbReference>
<comment type="caution">
    <text evidence="4">The sequence shown here is derived from an EMBL/GenBank/DDBJ whole genome shotgun (WGS) entry which is preliminary data.</text>
</comment>
<gene>
    <name evidence="4" type="ORF">TrST_g12777</name>
</gene>
<dbReference type="InterPro" id="IPR036869">
    <property type="entry name" value="J_dom_sf"/>
</dbReference>
<evidence type="ECO:0000256" key="1">
    <source>
        <dbReference type="ARBA" id="ARBA00023186"/>
    </source>
</evidence>
<dbReference type="PROSITE" id="PS50076">
    <property type="entry name" value="DNAJ_2"/>
    <property type="match status" value="1"/>
</dbReference>
<dbReference type="SMART" id="SM00271">
    <property type="entry name" value="DnaJ"/>
    <property type="match status" value="1"/>
</dbReference>
<keyword evidence="1" id="KW-0143">Chaperone</keyword>
<feature type="compositionally biased region" description="Low complexity" evidence="2">
    <location>
        <begin position="115"/>
        <end position="126"/>
    </location>
</feature>
<dbReference type="AlphaFoldDB" id="A0A9W7A220"/>
<dbReference type="Gene3D" id="1.10.287.110">
    <property type="entry name" value="DnaJ domain"/>
    <property type="match status" value="1"/>
</dbReference>
<feature type="region of interest" description="Disordered" evidence="2">
    <location>
        <begin position="89"/>
        <end position="142"/>
    </location>
</feature>
<dbReference type="EMBL" id="BRXY01000070">
    <property type="protein sequence ID" value="GMH61253.1"/>
    <property type="molecule type" value="Genomic_DNA"/>
</dbReference>
<dbReference type="CDD" id="cd06257">
    <property type="entry name" value="DnaJ"/>
    <property type="match status" value="1"/>
</dbReference>
<dbReference type="OrthoDB" id="10250354at2759"/>
<evidence type="ECO:0000313" key="4">
    <source>
        <dbReference type="EMBL" id="GMH61253.1"/>
    </source>
</evidence>
<dbReference type="SUPFAM" id="SSF46565">
    <property type="entry name" value="Chaperone J-domain"/>
    <property type="match status" value="1"/>
</dbReference>
<evidence type="ECO:0000259" key="3">
    <source>
        <dbReference type="PROSITE" id="PS50076"/>
    </source>
</evidence>
<proteinExistence type="predicted"/>
<organism evidence="4 5">
    <name type="scientific">Triparma strigata</name>
    <dbReference type="NCBI Taxonomy" id="1606541"/>
    <lineage>
        <taxon>Eukaryota</taxon>
        <taxon>Sar</taxon>
        <taxon>Stramenopiles</taxon>
        <taxon>Ochrophyta</taxon>
        <taxon>Bolidophyceae</taxon>
        <taxon>Parmales</taxon>
        <taxon>Triparmaceae</taxon>
        <taxon>Triparma</taxon>
    </lineage>
</organism>
<protein>
    <recommendedName>
        <fullName evidence="3">J domain-containing protein</fullName>
    </recommendedName>
</protein>
<evidence type="ECO:0000256" key="2">
    <source>
        <dbReference type="SAM" id="MobiDB-lite"/>
    </source>
</evidence>
<accession>A0A9W7A220</accession>
<keyword evidence="5" id="KW-1185">Reference proteome</keyword>
<name>A0A9W7A220_9STRA</name>
<reference evidence="5" key="1">
    <citation type="journal article" date="2023" name="Commun. Biol.">
        <title>Genome analysis of Parmales, the sister group of diatoms, reveals the evolutionary specialization of diatoms from phago-mixotrophs to photoautotrophs.</title>
        <authorList>
            <person name="Ban H."/>
            <person name="Sato S."/>
            <person name="Yoshikawa S."/>
            <person name="Yamada K."/>
            <person name="Nakamura Y."/>
            <person name="Ichinomiya M."/>
            <person name="Sato N."/>
            <person name="Blanc-Mathieu R."/>
            <person name="Endo H."/>
            <person name="Kuwata A."/>
            <person name="Ogata H."/>
        </authorList>
    </citation>
    <scope>NUCLEOTIDE SEQUENCE [LARGE SCALE GENOMIC DNA]</scope>
    <source>
        <strain evidence="5">NIES 3701</strain>
    </source>
</reference>
<feature type="compositionally biased region" description="Low complexity" evidence="2">
    <location>
        <begin position="90"/>
        <end position="107"/>
    </location>
</feature>
<dbReference type="GO" id="GO:0051082">
    <property type="term" value="F:unfolded protein binding"/>
    <property type="evidence" value="ECO:0007669"/>
    <property type="project" value="TreeGrafter"/>
</dbReference>
<dbReference type="Proteomes" id="UP001165085">
    <property type="component" value="Unassembled WGS sequence"/>
</dbReference>
<dbReference type="PRINTS" id="PR00625">
    <property type="entry name" value="JDOMAIN"/>
</dbReference>
<dbReference type="GO" id="GO:0042026">
    <property type="term" value="P:protein refolding"/>
    <property type="evidence" value="ECO:0007669"/>
    <property type="project" value="TreeGrafter"/>
</dbReference>